<proteinExistence type="predicted"/>
<dbReference type="EMBL" id="WJEC01007744">
    <property type="protein sequence ID" value="KAF7468448.1"/>
    <property type="molecule type" value="Genomic_DNA"/>
</dbReference>
<evidence type="ECO:0000313" key="3">
    <source>
        <dbReference type="Proteomes" id="UP000335636"/>
    </source>
</evidence>
<gene>
    <name evidence="1" type="ORF">GHT09_006288</name>
    <name evidence="2" type="ORF">MONAX_5E012540</name>
</gene>
<dbReference type="AlphaFoldDB" id="A0A5E4CDJ6"/>
<dbReference type="InterPro" id="IPR031365">
    <property type="entry name" value="CMIP6"/>
</dbReference>
<dbReference type="PANTHER" id="PTHR35087">
    <property type="entry name" value="SIMILAR TO HYPOTHETICAL PROTEIN FLJ40298"/>
    <property type="match status" value="1"/>
</dbReference>
<dbReference type="Proteomes" id="UP000662637">
    <property type="component" value="Unassembled WGS sequence"/>
</dbReference>
<dbReference type="EMBL" id="CABDUW010001143">
    <property type="protein sequence ID" value="VTJ79011.1"/>
    <property type="molecule type" value="Genomic_DNA"/>
</dbReference>
<reference evidence="1" key="2">
    <citation type="submission" date="2020-08" db="EMBL/GenBank/DDBJ databases">
        <authorList>
            <person name="Shumante A."/>
            <person name="Zimin A.V."/>
            <person name="Puiu D."/>
            <person name="Salzberg S.L."/>
        </authorList>
    </citation>
    <scope>NUCLEOTIDE SEQUENCE</scope>
    <source>
        <strain evidence="1">WC2-LM</strain>
        <tissue evidence="1">Liver</tissue>
    </source>
</reference>
<organism evidence="2 3">
    <name type="scientific">Marmota monax</name>
    <name type="common">Woodchuck</name>
    <dbReference type="NCBI Taxonomy" id="9995"/>
    <lineage>
        <taxon>Eukaryota</taxon>
        <taxon>Metazoa</taxon>
        <taxon>Chordata</taxon>
        <taxon>Craniata</taxon>
        <taxon>Vertebrata</taxon>
        <taxon>Euteleostomi</taxon>
        <taxon>Mammalia</taxon>
        <taxon>Eutheria</taxon>
        <taxon>Euarchontoglires</taxon>
        <taxon>Glires</taxon>
        <taxon>Rodentia</taxon>
        <taxon>Sciuromorpha</taxon>
        <taxon>Sciuridae</taxon>
        <taxon>Xerinae</taxon>
        <taxon>Marmotini</taxon>
        <taxon>Marmota</taxon>
    </lineage>
</organism>
<name>A0A5E4CDJ6_MARMO</name>
<sequence>MEGKEEKLQQHKIEDDGIVYATEKEEEIIHEKKPGKSIQRSKPCVRRGRVDYAKFIITNARTFYEPIPYIDSKNKTEDQVGQMFVTYKYRFRFGNCFAGQFGHILI</sequence>
<dbReference type="PANTHER" id="PTHR35087:SF1">
    <property type="entry name" value="RIKEN CDNA 4930505A04 GENE"/>
    <property type="match status" value="1"/>
</dbReference>
<evidence type="ECO:0000313" key="1">
    <source>
        <dbReference type="EMBL" id="KAF7468448.1"/>
    </source>
</evidence>
<dbReference type="Pfam" id="PF15667">
    <property type="entry name" value="CMIP6"/>
    <property type="match status" value="1"/>
</dbReference>
<dbReference type="Proteomes" id="UP000335636">
    <property type="component" value="Unassembled WGS sequence"/>
</dbReference>
<evidence type="ECO:0000313" key="2">
    <source>
        <dbReference type="EMBL" id="VTJ79011.1"/>
    </source>
</evidence>
<protein>
    <submittedName>
        <fullName evidence="2">Uncharacterized protein</fullName>
    </submittedName>
</protein>
<accession>A0A5E4CDJ6</accession>
<keyword evidence="3" id="KW-1185">Reference proteome</keyword>
<reference evidence="2 3" key="1">
    <citation type="submission" date="2019-04" db="EMBL/GenBank/DDBJ databases">
        <authorList>
            <person name="Alioto T."/>
            <person name="Alioto T."/>
        </authorList>
    </citation>
    <scope>NUCLEOTIDE SEQUENCE [LARGE SCALE GENOMIC DNA]</scope>
</reference>